<sequence>MIQPRFWWICAISVILKHCFNFIVMRAFKGRINDRLALVWIPTLPVLSKRERSDFAMIVYQGKDESGFCISGVLSDSSADTYAPRSGNVNVSCAPRLERGAGG</sequence>
<dbReference type="HOGENOM" id="CLU_2264143_0_0_1"/>
<name>A0A067PSJ1_9AGAM</name>
<feature type="transmembrane region" description="Helical" evidence="1">
    <location>
        <begin position="6"/>
        <end position="28"/>
    </location>
</feature>
<evidence type="ECO:0000256" key="1">
    <source>
        <dbReference type="SAM" id="Phobius"/>
    </source>
</evidence>
<keyword evidence="1" id="KW-1133">Transmembrane helix</keyword>
<evidence type="ECO:0000313" key="2">
    <source>
        <dbReference type="EMBL" id="KDQ53291.1"/>
    </source>
</evidence>
<protein>
    <submittedName>
        <fullName evidence="2">Uncharacterized protein</fullName>
    </submittedName>
</protein>
<keyword evidence="1" id="KW-0812">Transmembrane</keyword>
<dbReference type="Proteomes" id="UP000027265">
    <property type="component" value="Unassembled WGS sequence"/>
</dbReference>
<reference evidence="3" key="1">
    <citation type="journal article" date="2014" name="Proc. Natl. Acad. Sci. U.S.A.">
        <title>Extensive sampling of basidiomycete genomes demonstrates inadequacy of the white-rot/brown-rot paradigm for wood decay fungi.</title>
        <authorList>
            <person name="Riley R."/>
            <person name="Salamov A.A."/>
            <person name="Brown D.W."/>
            <person name="Nagy L.G."/>
            <person name="Floudas D."/>
            <person name="Held B.W."/>
            <person name="Levasseur A."/>
            <person name="Lombard V."/>
            <person name="Morin E."/>
            <person name="Otillar R."/>
            <person name="Lindquist E.A."/>
            <person name="Sun H."/>
            <person name="LaButti K.M."/>
            <person name="Schmutz J."/>
            <person name="Jabbour D."/>
            <person name="Luo H."/>
            <person name="Baker S.E."/>
            <person name="Pisabarro A.G."/>
            <person name="Walton J.D."/>
            <person name="Blanchette R.A."/>
            <person name="Henrissat B."/>
            <person name="Martin F."/>
            <person name="Cullen D."/>
            <person name="Hibbett D.S."/>
            <person name="Grigoriev I.V."/>
        </authorList>
    </citation>
    <scope>NUCLEOTIDE SEQUENCE [LARGE SCALE GENOMIC DNA]</scope>
    <source>
        <strain evidence="3">MUCL 33604</strain>
    </source>
</reference>
<organism evidence="2 3">
    <name type="scientific">Jaapia argillacea MUCL 33604</name>
    <dbReference type="NCBI Taxonomy" id="933084"/>
    <lineage>
        <taxon>Eukaryota</taxon>
        <taxon>Fungi</taxon>
        <taxon>Dikarya</taxon>
        <taxon>Basidiomycota</taxon>
        <taxon>Agaricomycotina</taxon>
        <taxon>Agaricomycetes</taxon>
        <taxon>Agaricomycetidae</taxon>
        <taxon>Jaapiales</taxon>
        <taxon>Jaapiaceae</taxon>
        <taxon>Jaapia</taxon>
    </lineage>
</organism>
<accession>A0A067PSJ1</accession>
<proteinExistence type="predicted"/>
<gene>
    <name evidence="2" type="ORF">JAAARDRAFT_39360</name>
</gene>
<dbReference type="InParanoid" id="A0A067PSJ1"/>
<keyword evidence="3" id="KW-1185">Reference proteome</keyword>
<keyword evidence="1" id="KW-0472">Membrane</keyword>
<dbReference type="AlphaFoldDB" id="A0A067PSJ1"/>
<evidence type="ECO:0000313" key="3">
    <source>
        <dbReference type="Proteomes" id="UP000027265"/>
    </source>
</evidence>
<dbReference type="EMBL" id="KL197734">
    <property type="protein sequence ID" value="KDQ53291.1"/>
    <property type="molecule type" value="Genomic_DNA"/>
</dbReference>